<accession>W2RKF3</accession>
<comment type="similarity">
    <text evidence="1">Belongs to the gemin-2 family.</text>
</comment>
<dbReference type="InParanoid" id="W2RKF3"/>
<dbReference type="STRING" id="1220924.W2RKF3"/>
<protein>
    <submittedName>
        <fullName evidence="3">Uncharacterized protein</fullName>
    </submittedName>
</protein>
<dbReference type="InterPro" id="IPR035426">
    <property type="entry name" value="Gemin2/Brr1"/>
</dbReference>
<feature type="region of interest" description="Disordered" evidence="2">
    <location>
        <begin position="1"/>
        <end position="67"/>
    </location>
</feature>
<dbReference type="Proteomes" id="UP000030752">
    <property type="component" value="Unassembled WGS sequence"/>
</dbReference>
<keyword evidence="4" id="KW-1185">Reference proteome</keyword>
<feature type="compositionally biased region" description="Acidic residues" evidence="2">
    <location>
        <begin position="275"/>
        <end position="287"/>
    </location>
</feature>
<dbReference type="PANTHER" id="PTHR12794">
    <property type="entry name" value="GEMIN2"/>
    <property type="match status" value="1"/>
</dbReference>
<name>W2RKF3_CYPE1</name>
<gene>
    <name evidence="3" type="ORF">HMPREF1541_08486</name>
</gene>
<dbReference type="GeneID" id="19975825"/>
<dbReference type="VEuPathDB" id="FungiDB:HMPREF1541_08486"/>
<dbReference type="EMBL" id="KB822725">
    <property type="protein sequence ID" value="ETN36209.1"/>
    <property type="molecule type" value="Genomic_DNA"/>
</dbReference>
<dbReference type="AlphaFoldDB" id="W2RKF3"/>
<evidence type="ECO:0000256" key="1">
    <source>
        <dbReference type="ARBA" id="ARBA00025758"/>
    </source>
</evidence>
<dbReference type="HOGENOM" id="CLU_022029_1_0_1"/>
<reference evidence="3 4" key="1">
    <citation type="submission" date="2013-03" db="EMBL/GenBank/DDBJ databases">
        <title>The Genome Sequence of Phialophora europaea CBS 101466.</title>
        <authorList>
            <consortium name="The Broad Institute Genomics Platform"/>
            <person name="Cuomo C."/>
            <person name="de Hoog S."/>
            <person name="Gorbushina A."/>
            <person name="Walker B."/>
            <person name="Young S.K."/>
            <person name="Zeng Q."/>
            <person name="Gargeya S."/>
            <person name="Fitzgerald M."/>
            <person name="Haas B."/>
            <person name="Abouelleil A."/>
            <person name="Allen A.W."/>
            <person name="Alvarado L."/>
            <person name="Arachchi H.M."/>
            <person name="Berlin A.M."/>
            <person name="Chapman S.B."/>
            <person name="Gainer-Dewar J."/>
            <person name="Goldberg J."/>
            <person name="Griggs A."/>
            <person name="Gujja S."/>
            <person name="Hansen M."/>
            <person name="Howarth C."/>
            <person name="Imamovic A."/>
            <person name="Ireland A."/>
            <person name="Larimer J."/>
            <person name="McCowan C."/>
            <person name="Murphy C."/>
            <person name="Pearson M."/>
            <person name="Poon T.W."/>
            <person name="Priest M."/>
            <person name="Roberts A."/>
            <person name="Saif S."/>
            <person name="Shea T."/>
            <person name="Sisk P."/>
            <person name="Sykes S."/>
            <person name="Wortman J."/>
            <person name="Nusbaum C."/>
            <person name="Birren B."/>
        </authorList>
    </citation>
    <scope>NUCLEOTIDE SEQUENCE [LARGE SCALE GENOMIC DNA]</scope>
    <source>
        <strain evidence="3 4">CBS 101466</strain>
    </source>
</reference>
<proteinExistence type="inferred from homology"/>
<evidence type="ECO:0000313" key="4">
    <source>
        <dbReference type="Proteomes" id="UP000030752"/>
    </source>
</evidence>
<dbReference type="Pfam" id="PF04938">
    <property type="entry name" value="SIP1"/>
    <property type="match status" value="1"/>
</dbReference>
<organism evidence="3 4">
    <name type="scientific">Cyphellophora europaea (strain CBS 101466)</name>
    <name type="common">Phialophora europaea</name>
    <dbReference type="NCBI Taxonomy" id="1220924"/>
    <lineage>
        <taxon>Eukaryota</taxon>
        <taxon>Fungi</taxon>
        <taxon>Dikarya</taxon>
        <taxon>Ascomycota</taxon>
        <taxon>Pezizomycotina</taxon>
        <taxon>Eurotiomycetes</taxon>
        <taxon>Chaetothyriomycetidae</taxon>
        <taxon>Chaetothyriales</taxon>
        <taxon>Cyphellophoraceae</taxon>
        <taxon>Cyphellophora</taxon>
    </lineage>
</organism>
<dbReference type="RefSeq" id="XP_008721027.1">
    <property type="nucleotide sequence ID" value="XM_008722805.1"/>
</dbReference>
<dbReference type="eggNOG" id="ENOG502SCAA">
    <property type="taxonomic scope" value="Eukaryota"/>
</dbReference>
<feature type="region of interest" description="Disordered" evidence="2">
    <location>
        <begin position="275"/>
        <end position="296"/>
    </location>
</feature>
<evidence type="ECO:0000313" key="3">
    <source>
        <dbReference type="EMBL" id="ETN36209.1"/>
    </source>
</evidence>
<dbReference type="GO" id="GO:0032797">
    <property type="term" value="C:SMN complex"/>
    <property type="evidence" value="ECO:0007669"/>
    <property type="project" value="TreeGrafter"/>
</dbReference>
<dbReference type="Gene3D" id="1.20.58.1070">
    <property type="match status" value="1"/>
</dbReference>
<dbReference type="PANTHER" id="PTHR12794:SF0">
    <property type="entry name" value="GEM-ASSOCIATED PROTEIN 2"/>
    <property type="match status" value="1"/>
</dbReference>
<dbReference type="GO" id="GO:0000387">
    <property type="term" value="P:spliceosomal snRNP assembly"/>
    <property type="evidence" value="ECO:0007669"/>
    <property type="project" value="InterPro"/>
</dbReference>
<dbReference type="GO" id="GO:0005634">
    <property type="term" value="C:nucleus"/>
    <property type="evidence" value="ECO:0007669"/>
    <property type="project" value="TreeGrafter"/>
</dbReference>
<sequence>MSRKRRNTSSPELSPSPHRKRVVSPSLYDDAEDSDEPQASKEKPQVNAVFGQTGAFPGLGDEDDGEMFYGPANDGIGYLRMCRSEARGVPILLTAPRNDRGGLDANGEEHVNGGYWEDGAYTAAASTPPPNSATKLSPAQSRYYDSLLAQFRLLQATLRCTPPLEAVQTLSAEVPISFPADSKKAWAQWKQHVQSADPSMVQMACMDVDSGWKLLKLLRKMIAGVTLQPRRVGTWAWAVLGRCPDSGQMVSEEVSEVRALGKAAVALLHAEDLDADDEEEPQADEAEGPLPGDAQYHEKTTIESASRVALDMIITIVGEVYGQRDLLERREMWQRSEA</sequence>
<evidence type="ECO:0000256" key="2">
    <source>
        <dbReference type="SAM" id="MobiDB-lite"/>
    </source>
</evidence>
<dbReference type="OrthoDB" id="428895at2759"/>